<evidence type="ECO:0000313" key="3">
    <source>
        <dbReference type="Proteomes" id="UP001241110"/>
    </source>
</evidence>
<dbReference type="Proteomes" id="UP001241110">
    <property type="component" value="Unassembled WGS sequence"/>
</dbReference>
<accession>A0AAE3U840</accession>
<comment type="caution">
    <text evidence="2">The sequence shown here is derived from an EMBL/GenBank/DDBJ whole genome shotgun (WGS) entry which is preliminary data.</text>
</comment>
<name>A0AAE3U840_9BACT</name>
<evidence type="ECO:0000256" key="1">
    <source>
        <dbReference type="SAM" id="MobiDB-lite"/>
    </source>
</evidence>
<evidence type="ECO:0000313" key="2">
    <source>
        <dbReference type="EMBL" id="MDJ1480274.1"/>
    </source>
</evidence>
<feature type="region of interest" description="Disordered" evidence="1">
    <location>
        <begin position="54"/>
        <end position="73"/>
    </location>
</feature>
<dbReference type="AlphaFoldDB" id="A0AAE3U840"/>
<dbReference type="EMBL" id="JASJOS010000003">
    <property type="protein sequence ID" value="MDJ1480274.1"/>
    <property type="molecule type" value="Genomic_DNA"/>
</dbReference>
<dbReference type="RefSeq" id="WP_313976846.1">
    <property type="nucleotide sequence ID" value="NZ_JASJOS010000003.1"/>
</dbReference>
<protein>
    <submittedName>
        <fullName evidence="2">Uncharacterized protein</fullName>
    </submittedName>
</protein>
<reference evidence="2" key="1">
    <citation type="submission" date="2023-05" db="EMBL/GenBank/DDBJ databases">
        <authorList>
            <person name="Zhang X."/>
        </authorList>
    </citation>
    <scope>NUCLEOTIDE SEQUENCE</scope>
    <source>
        <strain evidence="2">YF14B1</strain>
    </source>
</reference>
<sequence length="73" mass="8339">MEKRKNELPAELADSYTALIEPTRVLFRLPINQEIDLRSMTADQAALIAIHHPEILQKKEKPSSKKKEQADIS</sequence>
<gene>
    <name evidence="2" type="ORF">QNI16_07245</name>
</gene>
<organism evidence="2 3">
    <name type="scientific">Xanthocytophaga flava</name>
    <dbReference type="NCBI Taxonomy" id="3048013"/>
    <lineage>
        <taxon>Bacteria</taxon>
        <taxon>Pseudomonadati</taxon>
        <taxon>Bacteroidota</taxon>
        <taxon>Cytophagia</taxon>
        <taxon>Cytophagales</taxon>
        <taxon>Rhodocytophagaceae</taxon>
        <taxon>Xanthocytophaga</taxon>
    </lineage>
</organism>
<proteinExistence type="predicted"/>